<evidence type="ECO:0000256" key="2">
    <source>
        <dbReference type="ARBA" id="ARBA00023125"/>
    </source>
</evidence>
<dbReference type="SUPFAM" id="SSF46785">
    <property type="entry name" value="Winged helix' DNA-binding domain"/>
    <property type="match status" value="1"/>
</dbReference>
<dbReference type="PRINTS" id="PR00034">
    <property type="entry name" value="HTHCRP"/>
</dbReference>
<dbReference type="RefSeq" id="WP_039250769.1">
    <property type="nucleotide sequence ID" value="NZ_JDRX01000033.1"/>
</dbReference>
<feature type="domain" description="Cyclic nucleotide-binding" evidence="4">
    <location>
        <begin position="12"/>
        <end position="131"/>
    </location>
</feature>
<keyword evidence="1" id="KW-0805">Transcription regulation</keyword>
<dbReference type="PANTHER" id="PTHR24567:SF74">
    <property type="entry name" value="HTH-TYPE TRANSCRIPTIONAL REGULATOR ARCR"/>
    <property type="match status" value="1"/>
</dbReference>
<dbReference type="Gene3D" id="1.10.10.10">
    <property type="entry name" value="Winged helix-like DNA-binding domain superfamily/Winged helix DNA-binding domain"/>
    <property type="match status" value="1"/>
</dbReference>
<evidence type="ECO:0000256" key="3">
    <source>
        <dbReference type="ARBA" id="ARBA00023163"/>
    </source>
</evidence>
<dbReference type="SUPFAM" id="SSF51206">
    <property type="entry name" value="cAMP-binding domain-like"/>
    <property type="match status" value="1"/>
</dbReference>
<dbReference type="GO" id="GO:0003677">
    <property type="term" value="F:DNA binding"/>
    <property type="evidence" value="ECO:0007669"/>
    <property type="project" value="UniProtKB-KW"/>
</dbReference>
<keyword evidence="3" id="KW-0804">Transcription</keyword>
<feature type="domain" description="HTH crp-type" evidence="5">
    <location>
        <begin position="145"/>
        <end position="218"/>
    </location>
</feature>
<dbReference type="PROSITE" id="PS50042">
    <property type="entry name" value="CNMP_BINDING_3"/>
    <property type="match status" value="1"/>
</dbReference>
<dbReference type="CDD" id="cd00038">
    <property type="entry name" value="CAP_ED"/>
    <property type="match status" value="1"/>
</dbReference>
<dbReference type="SMART" id="SM00419">
    <property type="entry name" value="HTH_CRP"/>
    <property type="match status" value="1"/>
</dbReference>
<accession>A0AA88ZN70</accession>
<dbReference type="InterPro" id="IPR036390">
    <property type="entry name" value="WH_DNA-bd_sf"/>
</dbReference>
<dbReference type="InterPro" id="IPR000595">
    <property type="entry name" value="cNMP-bd_dom"/>
</dbReference>
<dbReference type="Gene3D" id="2.60.120.10">
    <property type="entry name" value="Jelly Rolls"/>
    <property type="match status" value="1"/>
</dbReference>
<dbReference type="SMART" id="SM00100">
    <property type="entry name" value="cNMP"/>
    <property type="match status" value="1"/>
</dbReference>
<proteinExistence type="predicted"/>
<dbReference type="Proteomes" id="UP000030016">
    <property type="component" value="Unassembled WGS sequence"/>
</dbReference>
<comment type="caution">
    <text evidence="6">The sequence shown here is derived from an EMBL/GenBank/DDBJ whole genome shotgun (WGS) entry which is preliminary data.</text>
</comment>
<dbReference type="PROSITE" id="PS51063">
    <property type="entry name" value="HTH_CRP_2"/>
    <property type="match status" value="1"/>
</dbReference>
<name>A0AA88ZN70_CLONO</name>
<dbReference type="AlphaFoldDB" id="A0AA88ZN70"/>
<evidence type="ECO:0000313" key="6">
    <source>
        <dbReference type="EMBL" id="KGN00559.1"/>
    </source>
</evidence>
<keyword evidence="2" id="KW-0238">DNA-binding</keyword>
<dbReference type="Pfam" id="PF13545">
    <property type="entry name" value="HTH_Crp_2"/>
    <property type="match status" value="1"/>
</dbReference>
<dbReference type="InterPro" id="IPR036388">
    <property type="entry name" value="WH-like_DNA-bd_sf"/>
</dbReference>
<dbReference type="InterPro" id="IPR012318">
    <property type="entry name" value="HTH_CRP"/>
</dbReference>
<dbReference type="EMBL" id="JDRX01000033">
    <property type="protein sequence ID" value="KGN00559.1"/>
    <property type="molecule type" value="Genomic_DNA"/>
</dbReference>
<dbReference type="InterPro" id="IPR018490">
    <property type="entry name" value="cNMP-bd_dom_sf"/>
</dbReference>
<dbReference type="GO" id="GO:0005829">
    <property type="term" value="C:cytosol"/>
    <property type="evidence" value="ECO:0007669"/>
    <property type="project" value="TreeGrafter"/>
</dbReference>
<evidence type="ECO:0000256" key="1">
    <source>
        <dbReference type="ARBA" id="ARBA00023015"/>
    </source>
</evidence>
<dbReference type="PANTHER" id="PTHR24567">
    <property type="entry name" value="CRP FAMILY TRANSCRIPTIONAL REGULATORY PROTEIN"/>
    <property type="match status" value="1"/>
</dbReference>
<dbReference type="Pfam" id="PF00027">
    <property type="entry name" value="cNMP_binding"/>
    <property type="match status" value="1"/>
</dbReference>
<evidence type="ECO:0000259" key="4">
    <source>
        <dbReference type="PROSITE" id="PS50042"/>
    </source>
</evidence>
<evidence type="ECO:0000259" key="5">
    <source>
        <dbReference type="PROSITE" id="PS51063"/>
    </source>
</evidence>
<evidence type="ECO:0000313" key="7">
    <source>
        <dbReference type="Proteomes" id="UP000030016"/>
    </source>
</evidence>
<reference evidence="6 7" key="1">
    <citation type="submission" date="2014-01" db="EMBL/GenBank/DDBJ databases">
        <title>Plasmidome dynamics in the species complex Clostridium novyi sensu lato converts strains of independent lineages into distinctly different pathogens.</title>
        <authorList>
            <person name="Skarin H."/>
            <person name="Segerman B."/>
        </authorList>
    </citation>
    <scope>NUCLEOTIDE SEQUENCE [LARGE SCALE GENOMIC DNA]</scope>
    <source>
        <strain evidence="6 7">4570</strain>
    </source>
</reference>
<dbReference type="InterPro" id="IPR014710">
    <property type="entry name" value="RmlC-like_jellyroll"/>
</dbReference>
<dbReference type="GO" id="GO:0003700">
    <property type="term" value="F:DNA-binding transcription factor activity"/>
    <property type="evidence" value="ECO:0007669"/>
    <property type="project" value="TreeGrafter"/>
</dbReference>
<dbReference type="InterPro" id="IPR050397">
    <property type="entry name" value="Env_Response_Regulators"/>
</dbReference>
<sequence length="226" mass="26306">MLNKEHILMIPMFQGLKKSTLDMLEQSANICTLNKGEILFRERDKIDRVYIILNGKVTMYRNNAEGHKKVVYILDNGQIINEVIFDGLSASINCEAFEKTELLWFNREEFLDIMSKDFDLTKQVIDMMAKKIRRLYRQLKNTVPIRVDKKVAAKLWKLAKDYGTDENGETKIQLKITVTSLAEMLGSSRETISRALKLLTKENLIRYEDKKFIVNKSKLAKYFKGV</sequence>
<organism evidence="6 7">
    <name type="scientific">Clostridium novyi A str. 4570</name>
    <dbReference type="NCBI Taxonomy" id="1444290"/>
    <lineage>
        <taxon>Bacteria</taxon>
        <taxon>Bacillati</taxon>
        <taxon>Bacillota</taxon>
        <taxon>Clostridia</taxon>
        <taxon>Eubacteriales</taxon>
        <taxon>Clostridiaceae</taxon>
        <taxon>Clostridium</taxon>
    </lineage>
</organism>
<gene>
    <name evidence="6" type="ORF">Z969_09790</name>
</gene>
<protein>
    <submittedName>
        <fullName evidence="6">Crp/Fnr family transcriptional regulator</fullName>
    </submittedName>
</protein>